<evidence type="ECO:0000256" key="1">
    <source>
        <dbReference type="SAM" id="SignalP"/>
    </source>
</evidence>
<dbReference type="KEGG" id="ehx:EMIHUDRAFT_443974"/>
<dbReference type="PaxDb" id="2903-EOD14560"/>
<evidence type="ECO:0000313" key="3">
    <source>
        <dbReference type="Proteomes" id="UP000013827"/>
    </source>
</evidence>
<dbReference type="GeneID" id="17269326"/>
<reference evidence="3" key="1">
    <citation type="journal article" date="2013" name="Nature">
        <title>Pan genome of the phytoplankton Emiliania underpins its global distribution.</title>
        <authorList>
            <person name="Read B.A."/>
            <person name="Kegel J."/>
            <person name="Klute M.J."/>
            <person name="Kuo A."/>
            <person name="Lefebvre S.C."/>
            <person name="Maumus F."/>
            <person name="Mayer C."/>
            <person name="Miller J."/>
            <person name="Monier A."/>
            <person name="Salamov A."/>
            <person name="Young J."/>
            <person name="Aguilar M."/>
            <person name="Claverie J.M."/>
            <person name="Frickenhaus S."/>
            <person name="Gonzalez K."/>
            <person name="Herman E.K."/>
            <person name="Lin Y.C."/>
            <person name="Napier J."/>
            <person name="Ogata H."/>
            <person name="Sarno A.F."/>
            <person name="Shmutz J."/>
            <person name="Schroeder D."/>
            <person name="de Vargas C."/>
            <person name="Verret F."/>
            <person name="von Dassow P."/>
            <person name="Valentin K."/>
            <person name="Van de Peer Y."/>
            <person name="Wheeler G."/>
            <person name="Dacks J.B."/>
            <person name="Delwiche C.F."/>
            <person name="Dyhrman S.T."/>
            <person name="Glockner G."/>
            <person name="John U."/>
            <person name="Richards T."/>
            <person name="Worden A.Z."/>
            <person name="Zhang X."/>
            <person name="Grigoriev I.V."/>
            <person name="Allen A.E."/>
            <person name="Bidle K."/>
            <person name="Borodovsky M."/>
            <person name="Bowler C."/>
            <person name="Brownlee C."/>
            <person name="Cock J.M."/>
            <person name="Elias M."/>
            <person name="Gladyshev V.N."/>
            <person name="Groth M."/>
            <person name="Guda C."/>
            <person name="Hadaegh A."/>
            <person name="Iglesias-Rodriguez M.D."/>
            <person name="Jenkins J."/>
            <person name="Jones B.M."/>
            <person name="Lawson T."/>
            <person name="Leese F."/>
            <person name="Lindquist E."/>
            <person name="Lobanov A."/>
            <person name="Lomsadze A."/>
            <person name="Malik S.B."/>
            <person name="Marsh M.E."/>
            <person name="Mackinder L."/>
            <person name="Mock T."/>
            <person name="Mueller-Roeber B."/>
            <person name="Pagarete A."/>
            <person name="Parker M."/>
            <person name="Probert I."/>
            <person name="Quesneville H."/>
            <person name="Raines C."/>
            <person name="Rensing S.A."/>
            <person name="Riano-Pachon D.M."/>
            <person name="Richier S."/>
            <person name="Rokitta S."/>
            <person name="Shiraiwa Y."/>
            <person name="Soanes D.M."/>
            <person name="van der Giezen M."/>
            <person name="Wahlund T.M."/>
            <person name="Williams B."/>
            <person name="Wilson W."/>
            <person name="Wolfe G."/>
            <person name="Wurch L.L."/>
        </authorList>
    </citation>
    <scope>NUCLEOTIDE SEQUENCE</scope>
</reference>
<dbReference type="RefSeq" id="XP_005766989.1">
    <property type="nucleotide sequence ID" value="XM_005766932.1"/>
</dbReference>
<dbReference type="GO" id="GO:0016020">
    <property type="term" value="C:membrane"/>
    <property type="evidence" value="ECO:0007669"/>
    <property type="project" value="InterPro"/>
</dbReference>
<dbReference type="AlphaFoldDB" id="A0A0D3JJV0"/>
<name>A0A0D3JJV0_EMIH1</name>
<dbReference type="GO" id="GO:0008146">
    <property type="term" value="F:sulfotransferase activity"/>
    <property type="evidence" value="ECO:0007669"/>
    <property type="project" value="InterPro"/>
</dbReference>
<proteinExistence type="predicted"/>
<dbReference type="InterPro" id="IPR005331">
    <property type="entry name" value="Sulfotransferase"/>
</dbReference>
<dbReference type="HOGENOM" id="CLU_979793_0_0_1"/>
<dbReference type="GeneID" id="17260845"/>
<dbReference type="KEGG" id="ehx:EMIHUDRAFT_432503"/>
<dbReference type="EnsemblProtists" id="EOD14560">
    <property type="protein sequence ID" value="EOD14560"/>
    <property type="gene ID" value="EMIHUDRAFT_432503"/>
</dbReference>
<evidence type="ECO:0000313" key="2">
    <source>
        <dbReference type="EnsemblProtists" id="EOD23785"/>
    </source>
</evidence>
<evidence type="ECO:0008006" key="4">
    <source>
        <dbReference type="Google" id="ProtNLM"/>
    </source>
</evidence>
<dbReference type="Proteomes" id="UP000013827">
    <property type="component" value="Unassembled WGS sequence"/>
</dbReference>
<keyword evidence="1" id="KW-0732">Signal</keyword>
<feature type="chain" id="PRO_5044053568" description="Sulfotransferase domain-containing protein" evidence="1">
    <location>
        <begin position="25"/>
        <end position="328"/>
    </location>
</feature>
<protein>
    <recommendedName>
        <fullName evidence="4">Sulfotransferase domain-containing protein</fullName>
    </recommendedName>
</protein>
<accession>A0A0D3JJV0</accession>
<keyword evidence="3" id="KW-1185">Reference proteome</keyword>
<dbReference type="EnsemblProtists" id="EOD23785">
    <property type="protein sequence ID" value="EOD23785"/>
    <property type="gene ID" value="EMIHUDRAFT_443974"/>
</dbReference>
<dbReference type="Pfam" id="PF03567">
    <property type="entry name" value="Sulfotransfer_2"/>
    <property type="match status" value="1"/>
</dbReference>
<organism evidence="2 3">
    <name type="scientific">Emiliania huxleyi (strain CCMP1516)</name>
    <dbReference type="NCBI Taxonomy" id="280463"/>
    <lineage>
        <taxon>Eukaryota</taxon>
        <taxon>Haptista</taxon>
        <taxon>Haptophyta</taxon>
        <taxon>Prymnesiophyceae</taxon>
        <taxon>Isochrysidales</taxon>
        <taxon>Noelaerhabdaceae</taxon>
        <taxon>Emiliania</taxon>
    </lineage>
</organism>
<sequence>MLQARSGTMLRLALGFAALLHVDAFVVCREREVAFYHVPKCAGLSITDALLATGGCVRLWYMLSMSSQIVRDRMDRCHTTPSEVERFATRDRDADFRAIDVEGVQRRYRSFSSVRHPYTRVLASFDQRTTTELLGKPGVEDQLPGYDRFWPCEPPACRHAPHPTTFGAYLEWLDANLANGTLAWWHDPTITHFRPATMFTHWPDGSRAVTHVAKFERLEEDLRRIFPRLGLEVGVLPRENVKSSPRESRGRLCGPKHCDPCALLTQTRHTPATIRIVNRVYKRDFELLGYAMLDGEPQEVLSHCLRRGLNHSLSQAVLAPHEDTASAA</sequence>
<reference evidence="2" key="2">
    <citation type="submission" date="2024-10" db="UniProtKB">
        <authorList>
            <consortium name="EnsemblProtists"/>
        </authorList>
    </citation>
    <scope>IDENTIFICATION</scope>
</reference>
<dbReference type="RefSeq" id="XP_005776214.1">
    <property type="nucleotide sequence ID" value="XM_005776157.1"/>
</dbReference>
<feature type="signal peptide" evidence="1">
    <location>
        <begin position="1"/>
        <end position="24"/>
    </location>
</feature>